<evidence type="ECO:0000256" key="1">
    <source>
        <dbReference type="ARBA" id="ARBA00023002"/>
    </source>
</evidence>
<dbReference type="PANTHER" id="PTHR34598">
    <property type="entry name" value="BLL6449 PROTEIN"/>
    <property type="match status" value="1"/>
</dbReference>
<keyword evidence="4" id="KW-1185">Reference proteome</keyword>
<dbReference type="AlphaFoldDB" id="A0A364NB39"/>
<dbReference type="GO" id="GO:0032259">
    <property type="term" value="P:methylation"/>
    <property type="evidence" value="ECO:0007669"/>
    <property type="project" value="UniProtKB-KW"/>
</dbReference>
<dbReference type="NCBIfam" id="NF041278">
    <property type="entry name" value="CmcJ_NvfI_EfuI"/>
    <property type="match status" value="1"/>
</dbReference>
<gene>
    <name evidence="3" type="ORF">DDE83_002218</name>
</gene>
<keyword evidence="1" id="KW-0560">Oxidoreductase</keyword>
<protein>
    <submittedName>
        <fullName evidence="3">Methyltransferase-like protein</fullName>
    </submittedName>
</protein>
<reference evidence="4" key="1">
    <citation type="submission" date="2018-05" db="EMBL/GenBank/DDBJ databases">
        <title>Draft genome sequence of Stemphylium lycopersici strain CIDEFI 213.</title>
        <authorList>
            <person name="Medina R."/>
            <person name="Franco M.E.E."/>
            <person name="Lucentini C.G."/>
            <person name="Saparrat M.C.N."/>
            <person name="Balatti P.A."/>
        </authorList>
    </citation>
    <scope>NUCLEOTIDE SEQUENCE [LARGE SCALE GENOMIC DNA]</scope>
    <source>
        <strain evidence="4">CIDEFI 213</strain>
    </source>
</reference>
<dbReference type="InterPro" id="IPR044053">
    <property type="entry name" value="AsaB-like"/>
</dbReference>
<dbReference type="GO" id="GO:0016491">
    <property type="term" value="F:oxidoreductase activity"/>
    <property type="evidence" value="ECO:0007669"/>
    <property type="project" value="UniProtKB-KW"/>
</dbReference>
<keyword evidence="3" id="KW-0489">Methyltransferase</keyword>
<organism evidence="3 4">
    <name type="scientific">Stemphylium lycopersici</name>
    <name type="common">Tomato gray leaf spot disease fungus</name>
    <name type="synonym">Thyrospora lycopersici</name>
    <dbReference type="NCBI Taxonomy" id="183478"/>
    <lineage>
        <taxon>Eukaryota</taxon>
        <taxon>Fungi</taxon>
        <taxon>Dikarya</taxon>
        <taxon>Ascomycota</taxon>
        <taxon>Pezizomycotina</taxon>
        <taxon>Dothideomycetes</taxon>
        <taxon>Pleosporomycetidae</taxon>
        <taxon>Pleosporales</taxon>
        <taxon>Pleosporineae</taxon>
        <taxon>Pleosporaceae</taxon>
        <taxon>Stemphylium</taxon>
    </lineage>
</organism>
<sequence>MRRDSTSGDVVAPINYLPATGVPIPKSAWKTPFLDDHDEYTQSMLIRDARTSDKTFDLDVNGFTFVTLPQKDRVSRESTEEDVSVIKDMTGATTVYVFNHVMRAHSSPSEKGILDAKGRWQDVPSGHPHVDYSGTPSAIAGTLTELALPPHIASLFASSHRFAFLGAWRPLKTVRKDPLAVCDATTVPDSDYQIRMREFSRTGNKSENYVISHGERDRQVHEWWYLSGMQPNEMVVFKGYDTKKDQPGWRCPHTAFRVPGTEGEASREILGQAQIEGNVNSHKLLYFFRSMIKVILGEVGLRTLPIIQRRRISNPGFLVPVLGPTTRKCFFRNLNPAPVLAIIFEKVAMSDWLAPVTPALASPADVDDVVAAERAALIDIDASRVGSGNVVVGTAVDMSRVELYHGFEIVRGFSRYLDRVGESTQVLRVVACAIKDGLSSVEPVTVATEACVEGKLECAG</sequence>
<keyword evidence="3" id="KW-0808">Transferase</keyword>
<dbReference type="PANTHER" id="PTHR34598:SF3">
    <property type="entry name" value="OXIDOREDUCTASE AN1597"/>
    <property type="match status" value="1"/>
</dbReference>
<comment type="similarity">
    <text evidence="2">Belongs to the asaB hydroxylase/desaturase family.</text>
</comment>
<dbReference type="STRING" id="183478.A0A364NB39"/>
<name>A0A364NB39_STELY</name>
<accession>A0A364NB39</accession>
<evidence type="ECO:0000256" key="2">
    <source>
        <dbReference type="ARBA" id="ARBA00023604"/>
    </source>
</evidence>
<evidence type="ECO:0000313" key="4">
    <source>
        <dbReference type="Proteomes" id="UP000249619"/>
    </source>
</evidence>
<dbReference type="EMBL" id="QGDH01000022">
    <property type="protein sequence ID" value="RAR14450.1"/>
    <property type="molecule type" value="Genomic_DNA"/>
</dbReference>
<dbReference type="GO" id="GO:0008168">
    <property type="term" value="F:methyltransferase activity"/>
    <property type="evidence" value="ECO:0007669"/>
    <property type="project" value="UniProtKB-KW"/>
</dbReference>
<comment type="caution">
    <text evidence="3">The sequence shown here is derived from an EMBL/GenBank/DDBJ whole genome shotgun (WGS) entry which is preliminary data.</text>
</comment>
<evidence type="ECO:0000313" key="3">
    <source>
        <dbReference type="EMBL" id="RAR14450.1"/>
    </source>
</evidence>
<dbReference type="Proteomes" id="UP000249619">
    <property type="component" value="Unassembled WGS sequence"/>
</dbReference>
<proteinExistence type="inferred from homology"/>